<dbReference type="OrthoDB" id="9804574at2"/>
<dbReference type="Pfam" id="PF04295">
    <property type="entry name" value="GD_AH_second"/>
    <property type="match status" value="1"/>
</dbReference>
<gene>
    <name evidence="5" type="primary">suyB_1</name>
    <name evidence="5" type="ORF">CPAL_13420</name>
</gene>
<keyword evidence="2 5" id="KW-0456">Lyase</keyword>
<comment type="similarity">
    <text evidence="1">Belongs to the UxaA family.</text>
</comment>
<dbReference type="InterPro" id="IPR007392">
    <property type="entry name" value="GD_AH_second"/>
</dbReference>
<sequence>MKKLYGYRRENGKVGIRNHVLILPASVCASEVSARIAAHVNGAVSVPNQHGCCQVGADLDLTIQILKNLGKNPNVASVLVVGLGCEGAPAKEIAEEIRRDTGKRAECLIIQECGGTIKTEAEGIRIASEMAREAAKLKKEEIDVTEITLAIECGGSDTTSGLASNPAVGYASDKLVSLGGTSIFSETTEFIGAEHILARRAITKEVGDKILEIVANCEKKANTMGVDMRGGQPTPGNIQGGLTTIEEKSLGCIYKGGTAPIDGVLDYAEVPSNKGLYVMDTPGQDIESITGMVAGGATIVVFTTGRGTPTGNPLAPVIKVTGNPDTFVKMNDNMDINAGTIIDGTKTVQEVGEEVFEEMLEVVNGKQTKAESLNHREFGMYKLISTF</sequence>
<proteinExistence type="inferred from homology"/>
<dbReference type="InterPro" id="IPR048332">
    <property type="entry name" value="GD_AH_C"/>
</dbReference>
<dbReference type="GO" id="GO:0019698">
    <property type="term" value="P:D-galacturonate catabolic process"/>
    <property type="evidence" value="ECO:0007669"/>
    <property type="project" value="TreeGrafter"/>
</dbReference>
<reference evidence="5 6" key="1">
    <citation type="submission" date="2018-03" db="EMBL/GenBank/DDBJ databases">
        <title>Genome sequence of Clostridium thermopalmarium DSM 5974.</title>
        <authorList>
            <person name="Poehlein A."/>
            <person name="Daniel R."/>
        </authorList>
    </citation>
    <scope>NUCLEOTIDE SEQUENCE [LARGE SCALE GENOMIC DNA]</scope>
    <source>
        <strain evidence="5 6">DSM 5974</strain>
    </source>
</reference>
<evidence type="ECO:0000313" key="5">
    <source>
        <dbReference type="EMBL" id="PRR73222.1"/>
    </source>
</evidence>
<accession>A0A2T0ASK6</accession>
<comment type="caution">
    <text evidence="5">The sequence shown here is derived from an EMBL/GenBank/DDBJ whole genome shotgun (WGS) entry which is preliminary data.</text>
</comment>
<evidence type="ECO:0000259" key="3">
    <source>
        <dbReference type="Pfam" id="PF04295"/>
    </source>
</evidence>
<dbReference type="InterPro" id="IPR052172">
    <property type="entry name" value="UxaA_altronate/galactarate_dh"/>
</dbReference>
<dbReference type="EC" id="4.4.1.24" evidence="5"/>
<evidence type="ECO:0000256" key="1">
    <source>
        <dbReference type="ARBA" id="ARBA00010986"/>
    </source>
</evidence>
<organism evidence="5 6">
    <name type="scientific">Clostridium thermopalmarium DSM 5974</name>
    <dbReference type="NCBI Taxonomy" id="1121340"/>
    <lineage>
        <taxon>Bacteria</taxon>
        <taxon>Bacillati</taxon>
        <taxon>Bacillota</taxon>
        <taxon>Clostridia</taxon>
        <taxon>Eubacteriales</taxon>
        <taxon>Clostridiaceae</taxon>
        <taxon>Clostridium</taxon>
    </lineage>
</organism>
<dbReference type="PANTHER" id="PTHR30536">
    <property type="entry name" value="ALTRONATE/GALACTARATE DEHYDRATASE"/>
    <property type="match status" value="1"/>
</dbReference>
<dbReference type="RefSeq" id="WP_106024302.1">
    <property type="nucleotide sequence ID" value="NZ_PVXN01000031.1"/>
</dbReference>
<evidence type="ECO:0000313" key="6">
    <source>
        <dbReference type="Proteomes" id="UP000239614"/>
    </source>
</evidence>
<name>A0A2T0ASK6_9CLOT</name>
<feature type="domain" description="D-galactarate/Altronate dehydratase second" evidence="3">
    <location>
        <begin position="6"/>
        <end position="134"/>
    </location>
</feature>
<evidence type="ECO:0000256" key="2">
    <source>
        <dbReference type="ARBA" id="ARBA00023239"/>
    </source>
</evidence>
<dbReference type="Proteomes" id="UP000239614">
    <property type="component" value="Unassembled WGS sequence"/>
</dbReference>
<keyword evidence="6" id="KW-1185">Reference proteome</keyword>
<protein>
    <submittedName>
        <fullName evidence="5">(2R)-sulfolactate sulfo-lyase subunit beta</fullName>
        <ecNumber evidence="5">4.4.1.24</ecNumber>
    </submittedName>
</protein>
<dbReference type="Pfam" id="PF20629">
    <property type="entry name" value="GD_AH_C"/>
    <property type="match status" value="1"/>
</dbReference>
<dbReference type="GO" id="GO:0034010">
    <property type="term" value="F:sulfolactate sulfo-lyase activity"/>
    <property type="evidence" value="ECO:0007669"/>
    <property type="project" value="UniProtKB-EC"/>
</dbReference>
<evidence type="ECO:0000259" key="4">
    <source>
        <dbReference type="Pfam" id="PF20629"/>
    </source>
</evidence>
<dbReference type="EMBL" id="PVXN01000031">
    <property type="protein sequence ID" value="PRR73222.1"/>
    <property type="molecule type" value="Genomic_DNA"/>
</dbReference>
<dbReference type="AlphaFoldDB" id="A0A2T0ASK6"/>
<dbReference type="PANTHER" id="PTHR30536:SF5">
    <property type="entry name" value="ALTRONATE DEHYDRATASE"/>
    <property type="match status" value="1"/>
</dbReference>
<feature type="domain" description="D-galactarate/Altronate dehydratase C-terminal" evidence="4">
    <location>
        <begin position="145"/>
        <end position="384"/>
    </location>
</feature>